<dbReference type="SUPFAM" id="SSF48239">
    <property type="entry name" value="Terpenoid cyclases/Protein prenyltransferases"/>
    <property type="match status" value="1"/>
</dbReference>
<evidence type="ECO:0000256" key="2">
    <source>
        <dbReference type="SAM" id="Phobius"/>
    </source>
</evidence>
<keyword evidence="2" id="KW-1133">Transmembrane helix</keyword>
<sequence length="431" mass="42537">MRSLPTLALTASIGVVGLALAPAASAASPDDSVAYLAAELEAGGDRLTGSGGGQTFDDLGLTIDAVLGMTAAGTGGDASAAAADYLVANVTAYTGAGDEIYASATGKMLTFTGARGLNPKDVNGVDLVAQLQGLEQANGQFTDQSEYGDFSNTLGQSFGLIGLKRAGVNPSTESVESLLSQQCSDGGFVLDYPDEGEEGVECVSDPDATSLAVQALDAVGGHDTEVQSAATFLEDNQDGAGGVGGGTSTEASNANSTGLASVAFGLAGRDAARSKALGYLESLTLGCETPQVAGGIAYDQASFDAMGADSESDAITTRATAQALIGVTGTSYAAVTNEGQAAATPVIDCDSASTPTDPEPGTSEPTDEAEQTGDDGQSDDASAPVRPGVVQTDGGSAAGSSTPMLLGGAGLGVLAAGAILVARRRLAEQRH</sequence>
<feature type="compositionally biased region" description="Acidic residues" evidence="1">
    <location>
        <begin position="365"/>
        <end position="378"/>
    </location>
</feature>
<dbReference type="EMBL" id="JACCAE010000001">
    <property type="protein sequence ID" value="NYF99297.1"/>
    <property type="molecule type" value="Genomic_DNA"/>
</dbReference>
<keyword evidence="3" id="KW-0732">Signal</keyword>
<gene>
    <name evidence="4" type="ORF">BJY20_002689</name>
</gene>
<proteinExistence type="predicted"/>
<dbReference type="Proteomes" id="UP000554054">
    <property type="component" value="Unassembled WGS sequence"/>
</dbReference>
<evidence type="ECO:0000313" key="4">
    <source>
        <dbReference type="EMBL" id="NYF99297.1"/>
    </source>
</evidence>
<protein>
    <recommendedName>
        <fullName evidence="6">Peptidase</fullName>
    </recommendedName>
</protein>
<organism evidence="4 5">
    <name type="scientific">Janibacter cremeus</name>
    <dbReference type="NCBI Taxonomy" id="1285192"/>
    <lineage>
        <taxon>Bacteria</taxon>
        <taxon>Bacillati</taxon>
        <taxon>Actinomycetota</taxon>
        <taxon>Actinomycetes</taxon>
        <taxon>Micrococcales</taxon>
        <taxon>Intrasporangiaceae</taxon>
        <taxon>Janibacter</taxon>
    </lineage>
</organism>
<accession>A0A852VQI7</accession>
<dbReference type="Gene3D" id="1.50.10.20">
    <property type="match status" value="1"/>
</dbReference>
<feature type="chain" id="PRO_5032347093" description="Peptidase" evidence="3">
    <location>
        <begin position="27"/>
        <end position="431"/>
    </location>
</feature>
<keyword evidence="5" id="KW-1185">Reference proteome</keyword>
<dbReference type="RefSeq" id="WP_185992011.1">
    <property type="nucleotide sequence ID" value="NZ_JACCAE010000001.1"/>
</dbReference>
<evidence type="ECO:0008006" key="6">
    <source>
        <dbReference type="Google" id="ProtNLM"/>
    </source>
</evidence>
<feature type="transmembrane region" description="Helical" evidence="2">
    <location>
        <begin position="404"/>
        <end position="422"/>
    </location>
</feature>
<evidence type="ECO:0000256" key="1">
    <source>
        <dbReference type="SAM" id="MobiDB-lite"/>
    </source>
</evidence>
<comment type="caution">
    <text evidence="4">The sequence shown here is derived from an EMBL/GenBank/DDBJ whole genome shotgun (WGS) entry which is preliminary data.</text>
</comment>
<dbReference type="InterPro" id="IPR008930">
    <property type="entry name" value="Terpenoid_cyclase/PrenylTrfase"/>
</dbReference>
<feature type="signal peptide" evidence="3">
    <location>
        <begin position="1"/>
        <end position="26"/>
    </location>
</feature>
<name>A0A852VQI7_9MICO</name>
<reference evidence="4 5" key="1">
    <citation type="submission" date="2020-07" db="EMBL/GenBank/DDBJ databases">
        <title>Sequencing the genomes of 1000 actinobacteria strains.</title>
        <authorList>
            <person name="Klenk H.-P."/>
        </authorList>
    </citation>
    <scope>NUCLEOTIDE SEQUENCE [LARGE SCALE GENOMIC DNA]</scope>
    <source>
        <strain evidence="4 5">DSM 26154</strain>
    </source>
</reference>
<dbReference type="AlphaFoldDB" id="A0A852VQI7"/>
<keyword evidence="2" id="KW-0472">Membrane</keyword>
<keyword evidence="2" id="KW-0812">Transmembrane</keyword>
<evidence type="ECO:0000256" key="3">
    <source>
        <dbReference type="SAM" id="SignalP"/>
    </source>
</evidence>
<evidence type="ECO:0000313" key="5">
    <source>
        <dbReference type="Proteomes" id="UP000554054"/>
    </source>
</evidence>
<feature type="region of interest" description="Disordered" evidence="1">
    <location>
        <begin position="344"/>
        <end position="404"/>
    </location>
</feature>